<dbReference type="InterPro" id="IPR046038">
    <property type="entry name" value="DUF5996"/>
</dbReference>
<dbReference type="Proteomes" id="UP001596223">
    <property type="component" value="Unassembled WGS sequence"/>
</dbReference>
<proteinExistence type="predicted"/>
<gene>
    <name evidence="1" type="ORF">ACFP3H_08905</name>
</gene>
<accession>A0ABW1JQM4</accession>
<name>A0ABW1JQM4_9NOCA</name>
<organism evidence="1 2">
    <name type="scientific">Nocardia lasii</name>
    <dbReference type="NCBI Taxonomy" id="1616107"/>
    <lineage>
        <taxon>Bacteria</taxon>
        <taxon>Bacillati</taxon>
        <taxon>Actinomycetota</taxon>
        <taxon>Actinomycetes</taxon>
        <taxon>Mycobacteriales</taxon>
        <taxon>Nocardiaceae</taxon>
        <taxon>Nocardia</taxon>
    </lineage>
</organism>
<evidence type="ECO:0000313" key="2">
    <source>
        <dbReference type="Proteomes" id="UP001596223"/>
    </source>
</evidence>
<dbReference type="RefSeq" id="WP_378602299.1">
    <property type="nucleotide sequence ID" value="NZ_JBHSQN010000003.1"/>
</dbReference>
<sequence length="322" mass="35126">MTHRLTPAGANWPPLLVDSWTDTRDTLHLMTQIVGKVQMACTPLVNQWWNVAFEVSARGLRTNTMSADGVAFDAEFDFLASELVLRTSAGGRAAVALRPRSIAEFYAELGSALVGLEIYVDIHAAPNEIADPIPFAHDTTHHAYDADAVRAFWGQLIQADRVLNRWRAGFAGKGSPVQVWWGGLDMACTLFSGRAAPPHPGGAPHCPTWVNLEAYNRECASGGFWPGGAGEGAFYAYSYPQPEGYADRPAGPDGAHWDATLGEFILPYEVVTASADPDATVAHFLRATYEAAAELADWDRALFDVNPDRLARQREADDRTRL</sequence>
<reference evidence="2" key="1">
    <citation type="journal article" date="2019" name="Int. J. Syst. Evol. Microbiol.">
        <title>The Global Catalogue of Microorganisms (GCM) 10K type strain sequencing project: providing services to taxonomists for standard genome sequencing and annotation.</title>
        <authorList>
            <consortium name="The Broad Institute Genomics Platform"/>
            <consortium name="The Broad Institute Genome Sequencing Center for Infectious Disease"/>
            <person name="Wu L."/>
            <person name="Ma J."/>
        </authorList>
    </citation>
    <scope>NUCLEOTIDE SEQUENCE [LARGE SCALE GENOMIC DNA]</scope>
    <source>
        <strain evidence="2">CCUG 36956</strain>
    </source>
</reference>
<evidence type="ECO:0000313" key="1">
    <source>
        <dbReference type="EMBL" id="MFC6011167.1"/>
    </source>
</evidence>
<protein>
    <submittedName>
        <fullName evidence="1">DUF5996 family protein</fullName>
    </submittedName>
</protein>
<comment type="caution">
    <text evidence="1">The sequence shown here is derived from an EMBL/GenBank/DDBJ whole genome shotgun (WGS) entry which is preliminary data.</text>
</comment>
<keyword evidence="2" id="KW-1185">Reference proteome</keyword>
<dbReference type="EMBL" id="JBHSQN010000003">
    <property type="protein sequence ID" value="MFC6011167.1"/>
    <property type="molecule type" value="Genomic_DNA"/>
</dbReference>
<dbReference type="Pfam" id="PF19459">
    <property type="entry name" value="DUF5996"/>
    <property type="match status" value="1"/>
</dbReference>